<reference evidence="1" key="1">
    <citation type="journal article" date="2023" name="bioRxiv">
        <title>Improved chromosome-level genome assembly for marigold (Tagetes erecta).</title>
        <authorList>
            <person name="Jiang F."/>
            <person name="Yuan L."/>
            <person name="Wang S."/>
            <person name="Wang H."/>
            <person name="Xu D."/>
            <person name="Wang A."/>
            <person name="Fan W."/>
        </authorList>
    </citation>
    <scope>NUCLEOTIDE SEQUENCE</scope>
    <source>
        <strain evidence="1">WSJ</strain>
        <tissue evidence="1">Leaf</tissue>
    </source>
</reference>
<dbReference type="PANTHER" id="PTHR33356">
    <property type="entry name" value="TIP41-LIKE PROTEIN"/>
    <property type="match status" value="1"/>
</dbReference>
<name>A0AAD8KX13_TARER</name>
<gene>
    <name evidence="1" type="ORF">QVD17_17530</name>
</gene>
<dbReference type="EMBL" id="JAUHHV010000004">
    <property type="protein sequence ID" value="KAK1428691.1"/>
    <property type="molecule type" value="Genomic_DNA"/>
</dbReference>
<dbReference type="AlphaFoldDB" id="A0AAD8KX13"/>
<accession>A0AAD8KX13</accession>
<dbReference type="PANTHER" id="PTHR33356:SF38">
    <property type="match status" value="1"/>
</dbReference>
<protein>
    <submittedName>
        <fullName evidence="1">Uncharacterized protein</fullName>
    </submittedName>
</protein>
<dbReference type="Proteomes" id="UP001229421">
    <property type="component" value="Unassembled WGS sequence"/>
</dbReference>
<sequence length="262" mass="29412">MSGDNNNNLNHSISSLSDDLNTTDHTPIAYESSLTGSWDESSSSSFVTTMFKSELHSTETYNDDDEFIRQLTRQIEDYMLQEDDDDDNNGHNTHVECFHSHNSIPKVKDHNPNQRRVVVNSKRGRRWKMTESTQRVKCSRGGRARPMGCGHLASPGTGMRAVFFNRPDSKTGCNGTGVFLPSSANDPTVKTRKIPGYSAALVPTRVLEALEQHFNNLKSFSTTNNLLHIRPTHKGEEVACNKDCDGGRRHRSIDHVEEISHK</sequence>
<organism evidence="1 2">
    <name type="scientific">Tagetes erecta</name>
    <name type="common">African marigold</name>
    <dbReference type="NCBI Taxonomy" id="13708"/>
    <lineage>
        <taxon>Eukaryota</taxon>
        <taxon>Viridiplantae</taxon>
        <taxon>Streptophyta</taxon>
        <taxon>Embryophyta</taxon>
        <taxon>Tracheophyta</taxon>
        <taxon>Spermatophyta</taxon>
        <taxon>Magnoliopsida</taxon>
        <taxon>eudicotyledons</taxon>
        <taxon>Gunneridae</taxon>
        <taxon>Pentapetalae</taxon>
        <taxon>asterids</taxon>
        <taxon>campanulids</taxon>
        <taxon>Asterales</taxon>
        <taxon>Asteraceae</taxon>
        <taxon>Asteroideae</taxon>
        <taxon>Heliantheae alliance</taxon>
        <taxon>Tageteae</taxon>
        <taxon>Tagetes</taxon>
    </lineage>
</organism>
<keyword evidence="2" id="KW-1185">Reference proteome</keyword>
<evidence type="ECO:0000313" key="1">
    <source>
        <dbReference type="EMBL" id="KAK1428691.1"/>
    </source>
</evidence>
<comment type="caution">
    <text evidence="1">The sequence shown here is derived from an EMBL/GenBank/DDBJ whole genome shotgun (WGS) entry which is preliminary data.</text>
</comment>
<proteinExistence type="predicted"/>
<evidence type="ECO:0000313" key="2">
    <source>
        <dbReference type="Proteomes" id="UP001229421"/>
    </source>
</evidence>